<comment type="caution">
    <text evidence="3">The sequence shown here is derived from an EMBL/GenBank/DDBJ whole genome shotgun (WGS) entry which is preliminary data.</text>
</comment>
<feature type="non-terminal residue" evidence="3">
    <location>
        <position position="408"/>
    </location>
</feature>
<keyword evidence="3" id="KW-0378">Hydrolase</keyword>
<protein>
    <submittedName>
        <fullName evidence="3">Glycoside hydrolase family 97 catalytic domain-containing protein</fullName>
    </submittedName>
</protein>
<dbReference type="Pfam" id="PF10566">
    <property type="entry name" value="Glyco_hydro_97"/>
    <property type="match status" value="1"/>
</dbReference>
<dbReference type="EMBL" id="JBHTIS010001550">
    <property type="protein sequence ID" value="MFD1048365.1"/>
    <property type="molecule type" value="Genomic_DNA"/>
</dbReference>
<dbReference type="InterPro" id="IPR014718">
    <property type="entry name" value="GH-type_carb-bd"/>
</dbReference>
<dbReference type="Gene3D" id="2.70.98.10">
    <property type="match status" value="1"/>
</dbReference>
<proteinExistence type="predicted"/>
<dbReference type="Proteomes" id="UP001597045">
    <property type="component" value="Unassembled WGS sequence"/>
</dbReference>
<keyword evidence="4" id="KW-1185">Reference proteome</keyword>
<reference evidence="4" key="1">
    <citation type="journal article" date="2019" name="Int. J. Syst. Evol. Microbiol.">
        <title>The Global Catalogue of Microorganisms (GCM) 10K type strain sequencing project: providing services to taxonomists for standard genome sequencing and annotation.</title>
        <authorList>
            <consortium name="The Broad Institute Genomics Platform"/>
            <consortium name="The Broad Institute Genome Sequencing Center for Infectious Disease"/>
            <person name="Wu L."/>
            <person name="Ma J."/>
        </authorList>
    </citation>
    <scope>NUCLEOTIDE SEQUENCE [LARGE SCALE GENOMIC DNA]</scope>
    <source>
        <strain evidence="4">JCM 31486</strain>
    </source>
</reference>
<organism evidence="3 4">
    <name type="scientific">Kibdelosporangium lantanae</name>
    <dbReference type="NCBI Taxonomy" id="1497396"/>
    <lineage>
        <taxon>Bacteria</taxon>
        <taxon>Bacillati</taxon>
        <taxon>Actinomycetota</taxon>
        <taxon>Actinomycetes</taxon>
        <taxon>Pseudonocardiales</taxon>
        <taxon>Pseudonocardiaceae</taxon>
        <taxon>Kibdelosporangium</taxon>
    </lineage>
</organism>
<dbReference type="InterPro" id="IPR013785">
    <property type="entry name" value="Aldolase_TIM"/>
</dbReference>
<gene>
    <name evidence="3" type="ORF">ACFQ1S_23930</name>
</gene>
<dbReference type="InterPro" id="IPR017853">
    <property type="entry name" value="GH"/>
</dbReference>
<dbReference type="InterPro" id="IPR052720">
    <property type="entry name" value="Glycosyl_hydrolase_97"/>
</dbReference>
<accession>A0ABW3MFD2</accession>
<feature type="non-terminal residue" evidence="3">
    <location>
        <position position="1"/>
    </location>
</feature>
<name>A0ABW3MFD2_9PSEU</name>
<dbReference type="PANTHER" id="PTHR35803">
    <property type="entry name" value="GLUCAN 1,4-ALPHA-GLUCOSIDASE SUSB-RELATED"/>
    <property type="match status" value="1"/>
</dbReference>
<evidence type="ECO:0000259" key="2">
    <source>
        <dbReference type="Pfam" id="PF14508"/>
    </source>
</evidence>
<evidence type="ECO:0000313" key="3">
    <source>
        <dbReference type="EMBL" id="MFD1048365.1"/>
    </source>
</evidence>
<evidence type="ECO:0000313" key="4">
    <source>
        <dbReference type="Proteomes" id="UP001597045"/>
    </source>
</evidence>
<dbReference type="GO" id="GO:0016787">
    <property type="term" value="F:hydrolase activity"/>
    <property type="evidence" value="ECO:0007669"/>
    <property type="project" value="UniProtKB-KW"/>
</dbReference>
<dbReference type="Gene3D" id="3.20.20.70">
    <property type="entry name" value="Aldolase class I"/>
    <property type="match status" value="1"/>
</dbReference>
<evidence type="ECO:0000259" key="1">
    <source>
        <dbReference type="Pfam" id="PF10566"/>
    </source>
</evidence>
<dbReference type="SUPFAM" id="SSF51445">
    <property type="entry name" value="(Trans)glycosidases"/>
    <property type="match status" value="1"/>
</dbReference>
<dbReference type="Pfam" id="PF14508">
    <property type="entry name" value="GH97_N"/>
    <property type="match status" value="1"/>
</dbReference>
<feature type="domain" description="Glycosyl-hydrolase 97 N-terminal" evidence="2">
    <location>
        <begin position="1"/>
        <end position="202"/>
    </location>
</feature>
<dbReference type="InterPro" id="IPR019563">
    <property type="entry name" value="GH97_catalytic"/>
</dbReference>
<sequence>SPVGIVTERADLSKNLRLVRRTTRPVVEHYSTKAGKDLDRTAVMTETTFTFQGEGRWDLIVRASHDGIAYRYALPGDTGAILHETSAYNVPAGSPAWLAKYRVDYENTYVQTTSDSADTAEFEHPALFDVGGTYLHITESDVDGQDSGARLVHDKGSGAYRIRYFDDRVQVNGPVRTAWRTMIVGDLNTVATSTLVNDLATPSKVGDTSWIQPGKVFWSWLAGGREAGESLSMQKGYVDYAAAHGWPYVLVDAGWYFDPNWDYDPTWETTSWIPQLTRYANARNVKIQVWMHYDELDTDAERQTRLALLERWGVKAVKIDFMNADGQAIYQWYDQILPELAQHHLMVNFHGSTIPHGLQRTWPNVMSMEGVYGAEHSSGVTTTHLTALPFTRNVPGSMDYTPMAWSRA</sequence>
<dbReference type="PANTHER" id="PTHR35803:SF2">
    <property type="entry name" value="RETAINING ALPHA-GALACTOSIDASE"/>
    <property type="match status" value="1"/>
</dbReference>
<dbReference type="InterPro" id="IPR029486">
    <property type="entry name" value="GH97_N"/>
</dbReference>
<feature type="domain" description="Glycosyl-hydrolase 97 catalytic" evidence="1">
    <location>
        <begin position="224"/>
        <end position="371"/>
    </location>
</feature>